<organism evidence="1 2">
    <name type="scientific">SAR92 clade bacterium</name>
    <dbReference type="NCBI Taxonomy" id="2315479"/>
    <lineage>
        <taxon>Bacteria</taxon>
        <taxon>Pseudomonadati</taxon>
        <taxon>Pseudomonadota</taxon>
        <taxon>Gammaproteobacteria</taxon>
        <taxon>Cellvibrionales</taxon>
        <taxon>Porticoccaceae</taxon>
        <taxon>SAR92 clade</taxon>
    </lineage>
</organism>
<name>A0A520MDL4_9GAMM</name>
<dbReference type="Proteomes" id="UP000315889">
    <property type="component" value="Unassembled WGS sequence"/>
</dbReference>
<feature type="non-terminal residue" evidence="1">
    <location>
        <position position="471"/>
    </location>
</feature>
<comment type="caution">
    <text evidence="1">The sequence shown here is derived from an EMBL/GenBank/DDBJ whole genome shotgun (WGS) entry which is preliminary data.</text>
</comment>
<sequence>MRPQSTVSYLGWFQSFFQANHLGSVLALSFSLFLAACGGGGNTVTDNDLPEPAGPDGIAPTLTSVMILQAQEKNSSPDGVAKLGQSIKVDFTATEALMQPVVTINGVATEVVGKIGDWSASREMVESDVDGYVTFNISFSDTSGEPGVDVSETTDGSRVQYCAEGCVAPVEDPLVGEWMLDGEGAAGVGPTAGSMEWWSTGADVVAERACWFDDIFSFAKDGTFKNIQGDDTWVESWQDGGADACAAPVAPHDGSAAASWVWDEAGSTLTINGRGAHLGLAKAVNGQELSASGSAPDSITYQILTLTADGMNLTVTVETAAGVWWTFNLAKKPVSPFVGVWKLDGEGAAGVGPTAGSMEWWSTGADVVAERACWFDDQYTFGADGSFNNVFGDDTWVEAWQDGGADACAAPVAPHDGSAAATFSHDEAAGTLTINGRGAHIGLAKAVNGQELSSSGSAPDSITYQILTLTA</sequence>
<proteinExistence type="predicted"/>
<dbReference type="AlphaFoldDB" id="A0A520MDL4"/>
<protein>
    <submittedName>
        <fullName evidence="1">Uncharacterized protein</fullName>
    </submittedName>
</protein>
<gene>
    <name evidence="1" type="ORF">EVB03_08435</name>
</gene>
<reference evidence="1 2" key="1">
    <citation type="submission" date="2019-02" db="EMBL/GenBank/DDBJ databases">
        <title>Prokaryotic population dynamics and viral predation in marine succession experiment using metagenomics: the confinement effect.</title>
        <authorList>
            <person name="Haro-Moreno J.M."/>
            <person name="Rodriguez-Valera F."/>
            <person name="Lopez-Perez M."/>
        </authorList>
    </citation>
    <scope>NUCLEOTIDE SEQUENCE [LARGE SCALE GENOMIC DNA]</scope>
    <source>
        <strain evidence="1">MED-G170</strain>
    </source>
</reference>
<evidence type="ECO:0000313" key="2">
    <source>
        <dbReference type="Proteomes" id="UP000315889"/>
    </source>
</evidence>
<accession>A0A520MDL4</accession>
<dbReference type="EMBL" id="SHBP01000014">
    <property type="protein sequence ID" value="RZO19294.1"/>
    <property type="molecule type" value="Genomic_DNA"/>
</dbReference>
<evidence type="ECO:0000313" key="1">
    <source>
        <dbReference type="EMBL" id="RZO19294.1"/>
    </source>
</evidence>